<dbReference type="AlphaFoldDB" id="A0A370BRX8"/>
<dbReference type="GO" id="GO:0003824">
    <property type="term" value="F:catalytic activity"/>
    <property type="evidence" value="ECO:0007669"/>
    <property type="project" value="InterPro"/>
</dbReference>
<reference evidence="6 7" key="1">
    <citation type="submission" date="2018-07" db="EMBL/GenBank/DDBJ databases">
        <title>Section-level genome sequencing of Aspergillus section Nigri to investigate inter- and intra-species variation.</title>
        <authorList>
            <consortium name="DOE Joint Genome Institute"/>
            <person name="Vesth T.C."/>
            <person name="Nybo J.L."/>
            <person name="Theobald S."/>
            <person name="Frisvad J.C."/>
            <person name="Larsen T.O."/>
            <person name="Nielsen K.F."/>
            <person name="Hoof J.B."/>
            <person name="Brandl J."/>
            <person name="Salamov A."/>
            <person name="Riley R."/>
            <person name="Gladden J.M."/>
            <person name="Phatale P."/>
            <person name="Nielsen M.T."/>
            <person name="Lyhne E.K."/>
            <person name="Kogle M.E."/>
            <person name="Strasser K."/>
            <person name="McDonnell E."/>
            <person name="Barry K."/>
            <person name="Clum A."/>
            <person name="Chen C."/>
            <person name="Nolan M."/>
            <person name="Sandor L."/>
            <person name="Kuo A."/>
            <person name="Lipzen A."/>
            <person name="Hainaut M."/>
            <person name="Drula E."/>
            <person name="Tsang A."/>
            <person name="Magnuson J.K."/>
            <person name="Henrissat B."/>
            <person name="Wiebenga A."/>
            <person name="Simmons B.A."/>
            <person name="Makela M.R."/>
            <person name="De vries R.P."/>
            <person name="Grigoriev I.V."/>
            <person name="Mortensen U.H."/>
            <person name="Baker S.E."/>
            <person name="Andersen M.R."/>
        </authorList>
    </citation>
    <scope>NUCLEOTIDE SEQUENCE [LARGE SCALE GENOMIC DNA]</scope>
    <source>
        <strain evidence="6 7">ATCC 13496</strain>
    </source>
</reference>
<feature type="domain" description="HIT" evidence="5">
    <location>
        <begin position="103"/>
        <end position="221"/>
    </location>
</feature>
<sequence length="286" mass="31818">MMSAFYVIPVAPRNGPSHFTTNHQSQPSLSNPSHLPQISIHLTQQPLEMTSDHHQSCPFCAIAHKYPPLPPTTFFRPKNSSHDDHLNLAAAAAPTTDIPSPESFAELSNPGSGDAHLILSTRHVLAFLDIMPLTKGHVLVATREHCERLGDVRVGVGREIGQWLPIISRVVMRTLFGEEEQGDFDSLWNWNVVQNNGARAAQQVPHVHFHVIPRPPDRPAERKGKAHLSYVMFGRGQREDLDDEEGESLARLLREELAREVQRVKREEGVDLEGEFGGFGVGKGKL</sequence>
<dbReference type="Gene3D" id="3.30.428.10">
    <property type="entry name" value="HIT-like"/>
    <property type="match status" value="1"/>
</dbReference>
<dbReference type="VEuPathDB" id="FungiDB:M747DRAFT_309474"/>
<organism evidence="6 7">
    <name type="scientific">Aspergillus niger ATCC 13496</name>
    <dbReference type="NCBI Taxonomy" id="1353008"/>
    <lineage>
        <taxon>Eukaryota</taxon>
        <taxon>Fungi</taxon>
        <taxon>Dikarya</taxon>
        <taxon>Ascomycota</taxon>
        <taxon>Pezizomycotina</taxon>
        <taxon>Eurotiomycetes</taxon>
        <taxon>Eurotiomycetidae</taxon>
        <taxon>Eurotiales</taxon>
        <taxon>Aspergillaceae</taxon>
        <taxon>Aspergillus</taxon>
        <taxon>Aspergillus subgen. Circumdati</taxon>
    </lineage>
</organism>
<dbReference type="InterPro" id="IPR001310">
    <property type="entry name" value="Histidine_triad_HIT"/>
</dbReference>
<dbReference type="EMBL" id="KZ851942">
    <property type="protein sequence ID" value="RDH16132.1"/>
    <property type="molecule type" value="Genomic_DNA"/>
</dbReference>
<dbReference type="PROSITE" id="PS00892">
    <property type="entry name" value="HIT_1"/>
    <property type="match status" value="1"/>
</dbReference>
<evidence type="ECO:0000313" key="7">
    <source>
        <dbReference type="Proteomes" id="UP000253845"/>
    </source>
</evidence>
<proteinExistence type="predicted"/>
<evidence type="ECO:0000259" key="5">
    <source>
        <dbReference type="PROSITE" id="PS51084"/>
    </source>
</evidence>
<dbReference type="Proteomes" id="UP000253845">
    <property type="component" value="Unassembled WGS sequence"/>
</dbReference>
<feature type="short sequence motif" description="Histidine triad motif" evidence="2 3">
    <location>
        <begin position="206"/>
        <end position="210"/>
    </location>
</feature>
<dbReference type="InterPro" id="IPR011146">
    <property type="entry name" value="HIT-like"/>
</dbReference>
<dbReference type="PANTHER" id="PTHR46648:SF2">
    <property type="entry name" value="HIT DOMAIN-CONTAINING PROTEIN"/>
    <property type="match status" value="1"/>
</dbReference>
<dbReference type="Pfam" id="PF01230">
    <property type="entry name" value="HIT"/>
    <property type="match status" value="1"/>
</dbReference>
<evidence type="ECO:0000256" key="2">
    <source>
        <dbReference type="PIRSR" id="PIRSR601310-3"/>
    </source>
</evidence>
<accession>A0A370BRX8</accession>
<evidence type="ECO:0000256" key="1">
    <source>
        <dbReference type="PIRSR" id="PIRSR601310-1"/>
    </source>
</evidence>
<dbReference type="InterPro" id="IPR036265">
    <property type="entry name" value="HIT-like_sf"/>
</dbReference>
<feature type="active site" description="Tele-AMP-histidine intermediate" evidence="1">
    <location>
        <position position="208"/>
    </location>
</feature>
<dbReference type="PROSITE" id="PS51084">
    <property type="entry name" value="HIT_2"/>
    <property type="match status" value="1"/>
</dbReference>
<evidence type="ECO:0000256" key="3">
    <source>
        <dbReference type="PROSITE-ProRule" id="PRU00464"/>
    </source>
</evidence>
<gene>
    <name evidence="6" type="ORF">M747DRAFT_309474</name>
</gene>
<protein>
    <submittedName>
        <fullName evidence="6">HIT-like protein</fullName>
    </submittedName>
</protein>
<dbReference type="GO" id="GO:0009117">
    <property type="term" value="P:nucleotide metabolic process"/>
    <property type="evidence" value="ECO:0007669"/>
    <property type="project" value="TreeGrafter"/>
</dbReference>
<dbReference type="PANTHER" id="PTHR46648">
    <property type="entry name" value="HIT FAMILY PROTEIN 1"/>
    <property type="match status" value="1"/>
</dbReference>
<name>A0A370BRX8_ASPNG</name>
<dbReference type="SUPFAM" id="SSF54197">
    <property type="entry name" value="HIT-like"/>
    <property type="match status" value="1"/>
</dbReference>
<feature type="compositionally biased region" description="Polar residues" evidence="4">
    <location>
        <begin position="17"/>
        <end position="35"/>
    </location>
</feature>
<evidence type="ECO:0000313" key="6">
    <source>
        <dbReference type="EMBL" id="RDH16132.1"/>
    </source>
</evidence>
<evidence type="ECO:0000256" key="4">
    <source>
        <dbReference type="SAM" id="MobiDB-lite"/>
    </source>
</evidence>
<feature type="region of interest" description="Disordered" evidence="4">
    <location>
        <begin position="16"/>
        <end position="35"/>
    </location>
</feature>
<dbReference type="InterPro" id="IPR019808">
    <property type="entry name" value="Histidine_triad_CS"/>
</dbReference>
<dbReference type="PRINTS" id="PR00332">
    <property type="entry name" value="HISTRIAD"/>
</dbReference>